<reference evidence="3 4" key="1">
    <citation type="journal article" date="2020" name="Nat. Food">
        <title>A phased Vanilla planifolia genome enables genetic improvement of flavour and production.</title>
        <authorList>
            <person name="Hasing T."/>
            <person name="Tang H."/>
            <person name="Brym M."/>
            <person name="Khazi F."/>
            <person name="Huang T."/>
            <person name="Chambers A.H."/>
        </authorList>
    </citation>
    <scope>NUCLEOTIDE SEQUENCE [LARGE SCALE GENOMIC DNA]</scope>
    <source>
        <tissue evidence="1">Leaf</tissue>
    </source>
</reference>
<evidence type="ECO:0000313" key="2">
    <source>
        <dbReference type="EMBL" id="KAG0503392.1"/>
    </source>
</evidence>
<evidence type="ECO:0000313" key="1">
    <source>
        <dbReference type="EMBL" id="KAG0499150.1"/>
    </source>
</evidence>
<name>A0A835VJC8_VANPL</name>
<gene>
    <name evidence="2" type="ORF">HPP92_003464</name>
    <name evidence="1" type="ORF">HPP92_003841</name>
</gene>
<dbReference type="AlphaFoldDB" id="A0A835VJC8"/>
<organism evidence="1 3">
    <name type="scientific">Vanilla planifolia</name>
    <name type="common">Vanilla</name>
    <dbReference type="NCBI Taxonomy" id="51239"/>
    <lineage>
        <taxon>Eukaryota</taxon>
        <taxon>Viridiplantae</taxon>
        <taxon>Streptophyta</taxon>
        <taxon>Embryophyta</taxon>
        <taxon>Tracheophyta</taxon>
        <taxon>Spermatophyta</taxon>
        <taxon>Magnoliopsida</taxon>
        <taxon>Liliopsida</taxon>
        <taxon>Asparagales</taxon>
        <taxon>Orchidaceae</taxon>
        <taxon>Vanilloideae</taxon>
        <taxon>Vanilleae</taxon>
        <taxon>Vanilla</taxon>
    </lineage>
</organism>
<accession>A0A835VJC8</accession>
<evidence type="ECO:0000313" key="3">
    <source>
        <dbReference type="Proteomes" id="UP000636800"/>
    </source>
</evidence>
<proteinExistence type="predicted"/>
<comment type="caution">
    <text evidence="1">The sequence shown here is derived from an EMBL/GenBank/DDBJ whole genome shotgun (WGS) entry which is preliminary data.</text>
</comment>
<dbReference type="Proteomes" id="UP000639772">
    <property type="component" value="Chromosome 1"/>
</dbReference>
<dbReference type="EMBL" id="JADCNM010000001">
    <property type="protein sequence ID" value="KAG0503392.1"/>
    <property type="molecule type" value="Genomic_DNA"/>
</dbReference>
<protein>
    <submittedName>
        <fullName evidence="1">Uncharacterized protein</fullName>
    </submittedName>
</protein>
<dbReference type="Proteomes" id="UP000636800">
    <property type="component" value="Chromosome 1"/>
</dbReference>
<sequence length="148" mass="16424">MAVWQLQPYESLLSSSSCPLPSSSSKSVLPAKIASSSSPNFSTLPHLRILSRRILFQTISSSRAGPRSNLRTFRAYGSAAALFVQMGAYRGGPNIRRRWTRFRNPRTFTASPGSKCEWVPQLQPFFPPLGPKAYKMLPDWGYSPSTPS</sequence>
<dbReference type="EMBL" id="JADCNL010000001">
    <property type="protein sequence ID" value="KAG0499150.1"/>
    <property type="molecule type" value="Genomic_DNA"/>
</dbReference>
<evidence type="ECO:0000313" key="4">
    <source>
        <dbReference type="Proteomes" id="UP000639772"/>
    </source>
</evidence>
<keyword evidence="3" id="KW-1185">Reference proteome</keyword>